<feature type="compositionally biased region" description="Basic and acidic residues" evidence="1">
    <location>
        <begin position="401"/>
        <end position="421"/>
    </location>
</feature>
<feature type="compositionally biased region" description="Low complexity" evidence="1">
    <location>
        <begin position="385"/>
        <end position="400"/>
    </location>
</feature>
<dbReference type="RefSeq" id="WP_190034050.1">
    <property type="nucleotide sequence ID" value="NZ_BMWD01000002.1"/>
</dbReference>
<feature type="domain" description="DUF6545" evidence="3">
    <location>
        <begin position="246"/>
        <end position="351"/>
    </location>
</feature>
<feature type="transmembrane region" description="Helical" evidence="2">
    <location>
        <begin position="6"/>
        <end position="25"/>
    </location>
</feature>
<dbReference type="InterPro" id="IPR050039">
    <property type="entry name" value="MAB_1171c-like"/>
</dbReference>
<dbReference type="Proteomes" id="UP000645555">
    <property type="component" value="Unassembled WGS sequence"/>
</dbReference>
<evidence type="ECO:0000313" key="5">
    <source>
        <dbReference type="Proteomes" id="UP000645555"/>
    </source>
</evidence>
<name>A0A918K2N4_9ACTN</name>
<proteinExistence type="predicted"/>
<evidence type="ECO:0000256" key="1">
    <source>
        <dbReference type="SAM" id="MobiDB-lite"/>
    </source>
</evidence>
<feature type="region of interest" description="Disordered" evidence="1">
    <location>
        <begin position="345"/>
        <end position="421"/>
    </location>
</feature>
<keyword evidence="2" id="KW-0812">Transmembrane</keyword>
<dbReference type="AlphaFoldDB" id="A0A918K2N4"/>
<comment type="caution">
    <text evidence="4">The sequence shown here is derived from an EMBL/GenBank/DDBJ whole genome shotgun (WGS) entry which is preliminary data.</text>
</comment>
<reference evidence="4" key="1">
    <citation type="journal article" date="2014" name="Int. J. Syst. Evol. Microbiol.">
        <title>Complete genome sequence of Corynebacterium casei LMG S-19264T (=DSM 44701T), isolated from a smear-ripened cheese.</title>
        <authorList>
            <consortium name="US DOE Joint Genome Institute (JGI-PGF)"/>
            <person name="Walter F."/>
            <person name="Albersmeier A."/>
            <person name="Kalinowski J."/>
            <person name="Ruckert C."/>
        </authorList>
    </citation>
    <scope>NUCLEOTIDE SEQUENCE</scope>
    <source>
        <strain evidence="4">JCM 4956</strain>
    </source>
</reference>
<sequence length="421" mass="44991">MDGSSYYVPAVAMTIALAVKGPSLLRSWRDPLLRSVCTLMALSALVFLFAAPPTIAEVNELLGVTNISAPLVYCLLSAFSGACLVLIVNWRGGPVESTRRTSRRWIVAYGCVVVAVLVLFALGDTPVERLRDFDTHYAREPFVREMIVLYLAAIAVAGVAMSVMCCRWALQVHGTLRVGLLIIVAGYMLNLAYVTTKFTAVAARWNGVDLDRLSTDLAPVLASAGVQVSAVGFCFPLACQRLGGTWATWSTYRRLGPLWRELESVSPPAHRSVRMSWWSPVELQVTRRESDIHDGMLSLYPYFDAALRARVHDAAVAAGSGPAQARAEADAAMVAAAVRARAADPEGHALDTAGRAGSGGSPSGDAERPGPLPSPEGPRDLVGMSVALRRSSVVAAAVRGRFPEPDTGADTHARSREPHTG</sequence>
<feature type="transmembrane region" description="Helical" evidence="2">
    <location>
        <begin position="32"/>
        <end position="50"/>
    </location>
</feature>
<keyword evidence="2" id="KW-0472">Membrane</keyword>
<feature type="transmembrane region" description="Helical" evidence="2">
    <location>
        <begin position="147"/>
        <end position="166"/>
    </location>
</feature>
<protein>
    <recommendedName>
        <fullName evidence="3">DUF6545 domain-containing protein</fullName>
    </recommendedName>
</protein>
<feature type="transmembrane region" description="Helical" evidence="2">
    <location>
        <begin position="70"/>
        <end position="93"/>
    </location>
</feature>
<feature type="transmembrane region" description="Helical" evidence="2">
    <location>
        <begin position="105"/>
        <end position="123"/>
    </location>
</feature>
<evidence type="ECO:0000259" key="3">
    <source>
        <dbReference type="Pfam" id="PF20182"/>
    </source>
</evidence>
<keyword evidence="5" id="KW-1185">Reference proteome</keyword>
<dbReference type="EMBL" id="BMWD01000002">
    <property type="protein sequence ID" value="GGX45067.1"/>
    <property type="molecule type" value="Genomic_DNA"/>
</dbReference>
<dbReference type="Pfam" id="PF20182">
    <property type="entry name" value="DUF6545"/>
    <property type="match status" value="1"/>
</dbReference>
<dbReference type="InterPro" id="IPR046675">
    <property type="entry name" value="DUF6545"/>
</dbReference>
<accession>A0A918K2N4</accession>
<keyword evidence="2" id="KW-1133">Transmembrane helix</keyword>
<gene>
    <name evidence="4" type="ORF">GCM10010515_09990</name>
</gene>
<organism evidence="4 5">
    <name type="scientific">Streptomyces fructofermentans</name>
    <dbReference type="NCBI Taxonomy" id="152141"/>
    <lineage>
        <taxon>Bacteria</taxon>
        <taxon>Bacillati</taxon>
        <taxon>Actinomycetota</taxon>
        <taxon>Actinomycetes</taxon>
        <taxon>Kitasatosporales</taxon>
        <taxon>Streptomycetaceae</taxon>
        <taxon>Streptomyces</taxon>
    </lineage>
</organism>
<dbReference type="NCBIfam" id="NF042915">
    <property type="entry name" value="MAB_1171c_fam"/>
    <property type="match status" value="1"/>
</dbReference>
<reference evidence="4" key="2">
    <citation type="submission" date="2020-09" db="EMBL/GenBank/DDBJ databases">
        <authorList>
            <person name="Sun Q."/>
            <person name="Ohkuma M."/>
        </authorList>
    </citation>
    <scope>NUCLEOTIDE SEQUENCE</scope>
    <source>
        <strain evidence="4">JCM 4956</strain>
    </source>
</reference>
<feature type="transmembrane region" description="Helical" evidence="2">
    <location>
        <begin position="178"/>
        <end position="200"/>
    </location>
</feature>
<evidence type="ECO:0000256" key="2">
    <source>
        <dbReference type="SAM" id="Phobius"/>
    </source>
</evidence>
<evidence type="ECO:0000313" key="4">
    <source>
        <dbReference type="EMBL" id="GGX45067.1"/>
    </source>
</evidence>